<sequence length="183" mass="20374">MFRKIAYHLSIFFVTMGSFYLANANVQEGKQIGDFIITAQGINVKALAQSQQYVCEILDPSILFKPKNKGETKELTSAQFSTLWEKGQSFYTNAPNATLVFSDQKENSYQMIFEIPKAESVDNILALTATPLTPHGSKAFLKNNQPISAEEFIEGAHTAKKETISLLVDDADEPDYSNPWAPN</sequence>
<reference evidence="2" key="1">
    <citation type="submission" date="2021-02" db="EMBL/GenBank/DDBJ databases">
        <title>Thiocyanate and organic carbon inputs drive convergent selection for specific autotrophic Afipia and Thiobacillus strains within complex microbiomes.</title>
        <authorList>
            <person name="Huddy R.J."/>
            <person name="Sachdeva R."/>
            <person name="Kadzinga F."/>
            <person name="Kantor R.S."/>
            <person name="Harrison S.T.L."/>
            <person name="Banfield J.F."/>
        </authorList>
    </citation>
    <scope>NUCLEOTIDE SEQUENCE</scope>
    <source>
        <strain evidence="2">SCN18_10_11_15_R4_P_38_20</strain>
    </source>
</reference>
<evidence type="ECO:0000313" key="2">
    <source>
        <dbReference type="EMBL" id="MBN9412445.1"/>
    </source>
</evidence>
<evidence type="ECO:0000256" key="1">
    <source>
        <dbReference type="SAM" id="SignalP"/>
    </source>
</evidence>
<dbReference type="AlphaFoldDB" id="A0A8J7PHZ8"/>
<evidence type="ECO:0000313" key="3">
    <source>
        <dbReference type="Proteomes" id="UP000664414"/>
    </source>
</evidence>
<organism evidence="2 3">
    <name type="scientific">Candidatus Paracaedimonas acanthamoebae</name>
    <dbReference type="NCBI Taxonomy" id="244581"/>
    <lineage>
        <taxon>Bacteria</taxon>
        <taxon>Pseudomonadati</taxon>
        <taxon>Pseudomonadota</taxon>
        <taxon>Alphaproteobacteria</taxon>
        <taxon>Holosporales</taxon>
        <taxon>Caedimonadaceae</taxon>
        <taxon>Candidatus Paracaedimonas</taxon>
    </lineage>
</organism>
<accession>A0A8J7PHZ8</accession>
<feature type="signal peptide" evidence="1">
    <location>
        <begin position="1"/>
        <end position="24"/>
    </location>
</feature>
<gene>
    <name evidence="2" type="ORF">J0H12_00765</name>
</gene>
<dbReference type="Proteomes" id="UP000664414">
    <property type="component" value="Unassembled WGS sequence"/>
</dbReference>
<protein>
    <submittedName>
        <fullName evidence="2">Uncharacterized protein</fullName>
    </submittedName>
</protein>
<feature type="chain" id="PRO_5035219456" evidence="1">
    <location>
        <begin position="25"/>
        <end position="183"/>
    </location>
</feature>
<dbReference type="EMBL" id="JAFKGL010000010">
    <property type="protein sequence ID" value="MBN9412445.1"/>
    <property type="molecule type" value="Genomic_DNA"/>
</dbReference>
<keyword evidence="1" id="KW-0732">Signal</keyword>
<proteinExistence type="predicted"/>
<name>A0A8J7PHZ8_9PROT</name>
<comment type="caution">
    <text evidence="2">The sequence shown here is derived from an EMBL/GenBank/DDBJ whole genome shotgun (WGS) entry which is preliminary data.</text>
</comment>